<evidence type="ECO:0000256" key="4">
    <source>
        <dbReference type="ARBA" id="ARBA00022692"/>
    </source>
</evidence>
<evidence type="ECO:0000256" key="2">
    <source>
        <dbReference type="ARBA" id="ARBA00022448"/>
    </source>
</evidence>
<keyword evidence="5 7" id="KW-1133">Transmembrane helix</keyword>
<dbReference type="Pfam" id="PF07690">
    <property type="entry name" value="MFS_1"/>
    <property type="match status" value="2"/>
</dbReference>
<feature type="transmembrane region" description="Helical" evidence="7">
    <location>
        <begin position="88"/>
        <end position="106"/>
    </location>
</feature>
<dbReference type="InterPro" id="IPR011701">
    <property type="entry name" value="MFS"/>
</dbReference>
<evidence type="ECO:0000256" key="5">
    <source>
        <dbReference type="ARBA" id="ARBA00022989"/>
    </source>
</evidence>
<feature type="transmembrane region" description="Helical" evidence="7">
    <location>
        <begin position="361"/>
        <end position="384"/>
    </location>
</feature>
<evidence type="ECO:0000313" key="9">
    <source>
        <dbReference type="EMBL" id="UUI03631.1"/>
    </source>
</evidence>
<keyword evidence="4 7" id="KW-0812">Transmembrane</keyword>
<keyword evidence="2" id="KW-0813">Transport</keyword>
<proteinExistence type="predicted"/>
<evidence type="ECO:0000313" key="10">
    <source>
        <dbReference type="Proteomes" id="UP001059773"/>
    </source>
</evidence>
<organism evidence="9 10">
    <name type="scientific">Oceanobacillus jeddahense</name>
    <dbReference type="NCBI Taxonomy" id="1462527"/>
    <lineage>
        <taxon>Bacteria</taxon>
        <taxon>Bacillati</taxon>
        <taxon>Bacillota</taxon>
        <taxon>Bacilli</taxon>
        <taxon>Bacillales</taxon>
        <taxon>Bacillaceae</taxon>
        <taxon>Oceanobacillus</taxon>
    </lineage>
</organism>
<reference evidence="9" key="1">
    <citation type="submission" date="2022-07" db="EMBL/GenBank/DDBJ databases">
        <title>FELIX.</title>
        <authorList>
            <person name="Wan K.H."/>
            <person name="Park S."/>
            <person name="Lawrence Q."/>
            <person name="Eichenberger J.P."/>
            <person name="Booth B.W."/>
            <person name="Piaggio A.J."/>
            <person name="Chandler J.C."/>
            <person name="Franklin A.B."/>
            <person name="Celniker S.E."/>
        </authorList>
    </citation>
    <scope>NUCLEOTIDE SEQUENCE</scope>
    <source>
        <strain evidence="9">QA-1986 374</strain>
    </source>
</reference>
<feature type="domain" description="Major facilitator superfamily (MFS) profile" evidence="8">
    <location>
        <begin position="20"/>
        <end position="414"/>
    </location>
</feature>
<dbReference type="PROSITE" id="PS50850">
    <property type="entry name" value="MFS"/>
    <property type="match status" value="1"/>
</dbReference>
<keyword evidence="10" id="KW-1185">Reference proteome</keyword>
<feature type="transmembrane region" description="Helical" evidence="7">
    <location>
        <begin position="62"/>
        <end position="81"/>
    </location>
</feature>
<dbReference type="NCBIfam" id="TIGR00897">
    <property type="entry name" value="2A0118"/>
    <property type="match status" value="1"/>
</dbReference>
<feature type="transmembrane region" description="Helical" evidence="7">
    <location>
        <begin position="150"/>
        <end position="172"/>
    </location>
</feature>
<feature type="transmembrane region" description="Helical" evidence="7">
    <location>
        <begin position="178"/>
        <end position="198"/>
    </location>
</feature>
<feature type="transmembrane region" description="Helical" evidence="7">
    <location>
        <begin position="237"/>
        <end position="259"/>
    </location>
</feature>
<feature type="transmembrane region" description="Helical" evidence="7">
    <location>
        <begin position="327"/>
        <end position="349"/>
    </location>
</feature>
<comment type="subcellular location">
    <subcellularLocation>
        <location evidence="1">Cell membrane</location>
        <topology evidence="1">Multi-pass membrane protein</topology>
    </subcellularLocation>
</comment>
<dbReference type="SUPFAM" id="SSF103473">
    <property type="entry name" value="MFS general substrate transporter"/>
    <property type="match status" value="1"/>
</dbReference>
<keyword evidence="3" id="KW-1003">Cell membrane</keyword>
<feature type="transmembrane region" description="Helical" evidence="7">
    <location>
        <begin position="21"/>
        <end position="42"/>
    </location>
</feature>
<evidence type="ECO:0000256" key="1">
    <source>
        <dbReference type="ARBA" id="ARBA00004651"/>
    </source>
</evidence>
<dbReference type="CDD" id="cd17337">
    <property type="entry name" value="MFS_CsbX"/>
    <property type="match status" value="1"/>
</dbReference>
<sequence>MNELEKQNEGFLYKIGIPPNLAWGFLGVLIFMIGDGIEQGWISPYLVDNGFTVQQAASLLTVYGITVAIAAWFSGVLVDMLGPKQTMTLGLILYLAGTISFISLGLSSMNEAILFPTYALRGFGYPLFAYSFLVWISYSSPKENLGKAVGWFWFVFSGGLFVMGAFSSSYLIPAIGHIPTLWTSVLWALIGAFFALVLNRDKIKKDDTGDPNQDSKLKELLSGITIMKEEPKVFVGGVVRVINSLVTFAFPVFIPLYMIELGYTTEEWLKIWGTLFTANIIFNLIFGFVGDKLGWRNTIMWFGGVGTALSTLALYYVPQFFPGNATALLIVTILLGAFLAGYVPLSALIPSLVKKEKGAAMSVLNLGAGLPTFVGPALVGLLIGPIGSTGVVWVLAAIYLLGALLTKFLTIDTNISSAQDIDDSLADEEIKLS</sequence>
<gene>
    <name evidence="9" type="ORF">NP439_02745</name>
</gene>
<evidence type="ECO:0000256" key="3">
    <source>
        <dbReference type="ARBA" id="ARBA00022475"/>
    </source>
</evidence>
<protein>
    <submittedName>
        <fullName evidence="9">MFS transporter</fullName>
    </submittedName>
</protein>
<dbReference type="RefSeq" id="WP_040979492.1">
    <property type="nucleotide sequence ID" value="NZ_CABKTI010000002.1"/>
</dbReference>
<feature type="transmembrane region" description="Helical" evidence="7">
    <location>
        <begin position="390"/>
        <end position="409"/>
    </location>
</feature>
<evidence type="ECO:0000256" key="7">
    <source>
        <dbReference type="SAM" id="Phobius"/>
    </source>
</evidence>
<dbReference type="InterPro" id="IPR020846">
    <property type="entry name" value="MFS_dom"/>
</dbReference>
<accession>A0ABY5JU61</accession>
<dbReference type="Gene3D" id="1.20.1250.20">
    <property type="entry name" value="MFS general substrate transporter like domains"/>
    <property type="match status" value="2"/>
</dbReference>
<dbReference type="Proteomes" id="UP001059773">
    <property type="component" value="Chromosome"/>
</dbReference>
<dbReference type="PANTHER" id="PTHR23517:SF3">
    <property type="entry name" value="INTEGRAL MEMBRANE TRANSPORT PROTEIN"/>
    <property type="match status" value="1"/>
</dbReference>
<evidence type="ECO:0000256" key="6">
    <source>
        <dbReference type="ARBA" id="ARBA00023136"/>
    </source>
</evidence>
<dbReference type="InterPro" id="IPR050171">
    <property type="entry name" value="MFS_Transporters"/>
</dbReference>
<feature type="transmembrane region" description="Helical" evidence="7">
    <location>
        <begin position="118"/>
        <end position="138"/>
    </location>
</feature>
<feature type="transmembrane region" description="Helical" evidence="7">
    <location>
        <begin position="271"/>
        <end position="289"/>
    </location>
</feature>
<feature type="transmembrane region" description="Helical" evidence="7">
    <location>
        <begin position="301"/>
        <end position="321"/>
    </location>
</feature>
<name>A0ABY5JU61_9BACI</name>
<dbReference type="InterPro" id="IPR004748">
    <property type="entry name" value="Polyol_permease-like"/>
</dbReference>
<dbReference type="PANTHER" id="PTHR23517">
    <property type="entry name" value="RESISTANCE PROTEIN MDTM, PUTATIVE-RELATED-RELATED"/>
    <property type="match status" value="1"/>
</dbReference>
<dbReference type="EMBL" id="CP101914">
    <property type="protein sequence ID" value="UUI03631.1"/>
    <property type="molecule type" value="Genomic_DNA"/>
</dbReference>
<evidence type="ECO:0000259" key="8">
    <source>
        <dbReference type="PROSITE" id="PS50850"/>
    </source>
</evidence>
<keyword evidence="6 7" id="KW-0472">Membrane</keyword>
<dbReference type="InterPro" id="IPR036259">
    <property type="entry name" value="MFS_trans_sf"/>
</dbReference>